<keyword evidence="6" id="KW-1185">Reference proteome</keyword>
<dbReference type="PRINTS" id="PR00364">
    <property type="entry name" value="DISEASERSIST"/>
</dbReference>
<dbReference type="SUPFAM" id="SSF52540">
    <property type="entry name" value="P-loop containing nucleoside triphosphate hydrolases"/>
    <property type="match status" value="1"/>
</dbReference>
<dbReference type="InterPro" id="IPR027417">
    <property type="entry name" value="P-loop_NTPase"/>
</dbReference>
<dbReference type="Pfam" id="PF00931">
    <property type="entry name" value="NB-ARC"/>
    <property type="match status" value="1"/>
</dbReference>
<feature type="repeat" description="WD" evidence="3">
    <location>
        <begin position="1054"/>
        <end position="1088"/>
    </location>
</feature>
<dbReference type="RefSeq" id="WP_151474621.1">
    <property type="nucleotide sequence ID" value="NZ_WBKG01000060.1"/>
</dbReference>
<dbReference type="InterPro" id="IPR011047">
    <property type="entry name" value="Quinoprotein_ADH-like_sf"/>
</dbReference>
<feature type="repeat" description="WD" evidence="3">
    <location>
        <begin position="1004"/>
        <end position="1045"/>
    </location>
</feature>
<dbReference type="AlphaFoldDB" id="A0A7J5D2I1"/>
<sequence length="1167" mass="122203">MRDGGRRLGQAMVAVSAAAAVWLLATAVRGGWDAADPVASVLGGAAGIVALMVSLGFASGVAGTAGDPPPPPAPAVPAWVVDRDEMEAVVTAVCGRAGVRGWFGRRHTRGHGGAPVGITTGLHGAGGFGKTTLAHMVCAHPKVRRAFRGRVYVVTVGRDVRGRAAIAAKVAEATRFITGDTLESGEDPGRAGDHLGRLLAMRPRTLLVIDDVWEPEQLEPFLRGAQERCVRLVTTRRPAVLPPDAIRAVVDRMSFGQARAVLTRELTPALPEPLATALVKATGRWALLLRMVNQLITVQAATGVEPTIAAQAILDRLRALGPAGADPEPPLDLDDPVRRNTAVRASIQAATELLPGDGARRFSELGIFAEDEAVPLALVALLWRTTGGLGEPETRRLCMHMADLSLLAVDPSADGGAVTLHDVVRDYLRVELGADATTVNSALVDAIAAELPSADADAARPSWWRTTDGYLQDHLVEHLLDAGRAAEAESLAGDARWIQARLRRRGPTAPWRDLDRVASPAARALAGDLARAAHLLSPTDPPHALDSILRSRLAALGLGNGRPTATPHPALTNRWLPPDLPDRSLLRALTGSSGEVRAVAFSPDGTVLATVGDDRRVRLWNPATGVALRTLTGHEGRIKAVAFSPDGALLATADDNRVRVWNSATGAALRTLKGHEGHANAVAFSPDGSLLAGVAEDGHVRAWDPRTGTALRRLTDHVGGLRALVFHPDGTLLATADDDGWVRVWDPATGTVVRSLNDQIGGRALAFSPDGTLLATAGEDRRVRLWNPATGAAAQVLPAHEGYVNGMSFSPDGALLATAGYDRAVRIWNPSTGAAVRTLTGHEGGVNTLAFSPDGTLLAIAGHDRAVRLRDPATALPTDDAVGTRVLAVAAGPRLVTADDDGCVRVWDASTGRPLRILTEYIRGVRTVALDPDGTLLATVGEDGQMWVLDPETGMPVRAFGNDGGVRGVRAAAFSADGGVLATADGEGLLHLWDVADGRVGRTLTSTLQGVRLLAFNADRSMLAAVGDQETVHLWNLDTGIATHALRHDGAQTVRAVAFSADGSLVATAGDDGTVRQWNPASGTVQHTLTGHEGSVGAVAFSGPRLASCGEDGKVQVWDPVSGSVVTLMRTDSPLRCCGWSPDGRTLFAGGRGGLFGYDFHPGLMSR</sequence>
<dbReference type="SMART" id="SM00320">
    <property type="entry name" value="WD40"/>
    <property type="match status" value="14"/>
</dbReference>
<feature type="repeat" description="WD" evidence="3">
    <location>
        <begin position="631"/>
        <end position="671"/>
    </location>
</feature>
<dbReference type="GO" id="GO:0005829">
    <property type="term" value="C:cytosol"/>
    <property type="evidence" value="ECO:0007669"/>
    <property type="project" value="UniProtKB-ARBA"/>
</dbReference>
<dbReference type="EMBL" id="WBKG01000060">
    <property type="protein sequence ID" value="KAB1977578.1"/>
    <property type="molecule type" value="Genomic_DNA"/>
</dbReference>
<gene>
    <name evidence="5" type="ORF">F8144_41660</name>
</gene>
<feature type="repeat" description="WD" evidence="3">
    <location>
        <begin position="764"/>
        <end position="796"/>
    </location>
</feature>
<dbReference type="InterPro" id="IPR036388">
    <property type="entry name" value="WH-like_DNA-bd_sf"/>
</dbReference>
<dbReference type="Gene3D" id="1.25.40.370">
    <property type="match status" value="1"/>
</dbReference>
<keyword evidence="2" id="KW-0677">Repeat</keyword>
<feature type="repeat" description="WD" evidence="3">
    <location>
        <begin position="962"/>
        <end position="1003"/>
    </location>
</feature>
<organism evidence="5 6">
    <name type="scientific">Streptomyces triticiradicis</name>
    <dbReference type="NCBI Taxonomy" id="2651189"/>
    <lineage>
        <taxon>Bacteria</taxon>
        <taxon>Bacillati</taxon>
        <taxon>Actinomycetota</taxon>
        <taxon>Actinomycetes</taxon>
        <taxon>Kitasatosporales</taxon>
        <taxon>Streptomycetaceae</taxon>
        <taxon>Streptomyces</taxon>
    </lineage>
</organism>
<dbReference type="InterPro" id="IPR015943">
    <property type="entry name" value="WD40/YVTN_repeat-like_dom_sf"/>
</dbReference>
<evidence type="ECO:0000313" key="6">
    <source>
        <dbReference type="Proteomes" id="UP000442990"/>
    </source>
</evidence>
<comment type="caution">
    <text evidence="5">The sequence shown here is derived from an EMBL/GenBank/DDBJ whole genome shotgun (WGS) entry which is preliminary data.</text>
</comment>
<evidence type="ECO:0000313" key="5">
    <source>
        <dbReference type="EMBL" id="KAB1977578.1"/>
    </source>
</evidence>
<dbReference type="Gene3D" id="1.10.10.10">
    <property type="entry name" value="Winged helix-like DNA-binding domain superfamily/Winged helix DNA-binding domain"/>
    <property type="match status" value="1"/>
</dbReference>
<accession>A0A7J5D2I1</accession>
<evidence type="ECO:0000256" key="3">
    <source>
        <dbReference type="PROSITE-ProRule" id="PRU00221"/>
    </source>
</evidence>
<feature type="repeat" description="WD" evidence="3">
    <location>
        <begin position="672"/>
        <end position="713"/>
    </location>
</feature>
<feature type="repeat" description="WD" evidence="3">
    <location>
        <begin position="589"/>
        <end position="630"/>
    </location>
</feature>
<name>A0A7J5D2I1_9ACTN</name>
<proteinExistence type="predicted"/>
<dbReference type="CDD" id="cd00200">
    <property type="entry name" value="WD40"/>
    <property type="match status" value="2"/>
</dbReference>
<dbReference type="Pfam" id="PF00400">
    <property type="entry name" value="WD40"/>
    <property type="match status" value="12"/>
</dbReference>
<dbReference type="InterPro" id="IPR050505">
    <property type="entry name" value="WDR55/POC1"/>
</dbReference>
<dbReference type="PANTHER" id="PTHR44019:SF8">
    <property type="entry name" value="POC1 CENTRIOLAR PROTEIN HOMOLOG"/>
    <property type="match status" value="1"/>
</dbReference>
<feature type="repeat" description="WD" evidence="3">
    <location>
        <begin position="797"/>
        <end position="838"/>
    </location>
</feature>
<evidence type="ECO:0000256" key="2">
    <source>
        <dbReference type="ARBA" id="ARBA00022737"/>
    </source>
</evidence>
<reference evidence="5 6" key="1">
    <citation type="submission" date="2019-09" db="EMBL/GenBank/DDBJ databases">
        <title>Isolation and identification of active actinomycetes.</title>
        <authorList>
            <person name="Yu Z."/>
            <person name="Han C."/>
            <person name="Yu B."/>
        </authorList>
    </citation>
    <scope>NUCLEOTIDE SEQUENCE [LARGE SCALE GENOMIC DNA]</scope>
    <source>
        <strain evidence="5 6">NEAU-H2</strain>
    </source>
</reference>
<keyword evidence="1 3" id="KW-0853">WD repeat</keyword>
<dbReference type="PROSITE" id="PS50294">
    <property type="entry name" value="WD_REPEATS_REGION"/>
    <property type="match status" value="9"/>
</dbReference>
<dbReference type="Gene3D" id="2.130.10.10">
    <property type="entry name" value="YVTN repeat-like/Quinoprotein amine dehydrogenase"/>
    <property type="match status" value="6"/>
</dbReference>
<feature type="repeat" description="WD" evidence="3">
    <location>
        <begin position="895"/>
        <end position="917"/>
    </location>
</feature>
<feature type="repeat" description="WD" evidence="3">
    <location>
        <begin position="839"/>
        <end position="871"/>
    </location>
</feature>
<evidence type="ECO:0000259" key="4">
    <source>
        <dbReference type="Pfam" id="PF00931"/>
    </source>
</evidence>
<dbReference type="SUPFAM" id="SSF50998">
    <property type="entry name" value="Quinoprotein alcohol dehydrogenase-like"/>
    <property type="match status" value="2"/>
</dbReference>
<feature type="repeat" description="WD" evidence="3">
    <location>
        <begin position="714"/>
        <end position="755"/>
    </location>
</feature>
<dbReference type="Gene3D" id="3.40.50.300">
    <property type="entry name" value="P-loop containing nucleotide triphosphate hydrolases"/>
    <property type="match status" value="1"/>
</dbReference>
<dbReference type="InterPro" id="IPR002182">
    <property type="entry name" value="NB-ARC"/>
</dbReference>
<protein>
    <submittedName>
        <fullName evidence="5">PQQ-binding-like beta-propeller repeat protein</fullName>
    </submittedName>
</protein>
<feature type="domain" description="NB-ARC" evidence="4">
    <location>
        <begin position="121"/>
        <end position="240"/>
    </location>
</feature>
<dbReference type="InterPro" id="IPR001680">
    <property type="entry name" value="WD40_rpt"/>
</dbReference>
<dbReference type="GO" id="GO:0043531">
    <property type="term" value="F:ADP binding"/>
    <property type="evidence" value="ECO:0007669"/>
    <property type="project" value="InterPro"/>
</dbReference>
<feature type="repeat" description="WD" evidence="3">
    <location>
        <begin position="1089"/>
        <end position="1128"/>
    </location>
</feature>
<dbReference type="Proteomes" id="UP000442990">
    <property type="component" value="Unassembled WGS sequence"/>
</dbReference>
<dbReference type="PROSITE" id="PS50082">
    <property type="entry name" value="WD_REPEATS_2"/>
    <property type="match status" value="12"/>
</dbReference>
<dbReference type="PANTHER" id="PTHR44019">
    <property type="entry name" value="WD REPEAT-CONTAINING PROTEIN 55"/>
    <property type="match status" value="1"/>
</dbReference>
<evidence type="ECO:0000256" key="1">
    <source>
        <dbReference type="ARBA" id="ARBA00022574"/>
    </source>
</evidence>